<dbReference type="GO" id="GO:0046872">
    <property type="term" value="F:metal ion binding"/>
    <property type="evidence" value="ECO:0007669"/>
    <property type="project" value="UniProtKB-KW"/>
</dbReference>
<feature type="binding site" evidence="4">
    <location>
        <begin position="3"/>
        <end position="7"/>
    </location>
    <ligand>
        <name>ATP</name>
        <dbReference type="ChEBI" id="CHEBI:30616"/>
    </ligand>
</feature>
<dbReference type="GO" id="GO:0030272">
    <property type="term" value="F:5-formyltetrahydrofolate cyclo-ligase activity"/>
    <property type="evidence" value="ECO:0007669"/>
    <property type="project" value="UniProtKB-EC"/>
</dbReference>
<sequence>MNKAVLRKQYLEKRSNLPISEVEEKSNNIINNLFDLDIYKNSSFIMSYVAFRKEVQTENLIKHSLNIQKRIGVPITVPETKKLIVSEINDYDVELSPGHFNILTPKKEYIRETPPNLIDLVVVPGAVFDKNGYRVGYGGGYYDRFLKTLNEKAISIGLAYDFQLVDSVPRSKYDLPVDYILTEKQFISCKTKKI</sequence>
<keyword evidence="5" id="KW-0479">Metal-binding</keyword>
<gene>
    <name evidence="6" type="ORF">FYJ27_02075</name>
</gene>
<dbReference type="PANTHER" id="PTHR23407">
    <property type="entry name" value="ATPASE INHIBITOR/5-FORMYLTETRAHYDROFOLATE CYCLO-LIGASE"/>
    <property type="match status" value="1"/>
</dbReference>
<evidence type="ECO:0000313" key="7">
    <source>
        <dbReference type="Proteomes" id="UP000462760"/>
    </source>
</evidence>
<evidence type="ECO:0000256" key="5">
    <source>
        <dbReference type="RuleBase" id="RU361279"/>
    </source>
</evidence>
<dbReference type="EC" id="6.3.3.2" evidence="5"/>
<dbReference type="Pfam" id="PF01812">
    <property type="entry name" value="5-FTHF_cyc-lig"/>
    <property type="match status" value="1"/>
</dbReference>
<proteinExistence type="inferred from homology"/>
<evidence type="ECO:0000256" key="4">
    <source>
        <dbReference type="PIRSR" id="PIRSR006806-1"/>
    </source>
</evidence>
<dbReference type="PIRSF" id="PIRSF006806">
    <property type="entry name" value="FTHF_cligase"/>
    <property type="match status" value="1"/>
</dbReference>
<keyword evidence="5" id="KW-0460">Magnesium</keyword>
<dbReference type="RefSeq" id="WP_154482422.1">
    <property type="nucleotide sequence ID" value="NZ_VULR01000002.1"/>
</dbReference>
<protein>
    <recommendedName>
        <fullName evidence="5">5-formyltetrahydrofolate cyclo-ligase</fullName>
        <ecNumber evidence="5">6.3.3.2</ecNumber>
    </recommendedName>
</protein>
<comment type="similarity">
    <text evidence="1 5">Belongs to the 5-formyltetrahydrofolate cyclo-ligase family.</text>
</comment>
<dbReference type="GO" id="GO:0005524">
    <property type="term" value="F:ATP binding"/>
    <property type="evidence" value="ECO:0007669"/>
    <property type="project" value="UniProtKB-KW"/>
</dbReference>
<accession>A0A844FF26</accession>
<feature type="binding site" evidence="4">
    <location>
        <position position="54"/>
    </location>
    <ligand>
        <name>substrate</name>
    </ligand>
</feature>
<dbReference type="InterPro" id="IPR037171">
    <property type="entry name" value="NagB/RpiA_transferase-like"/>
</dbReference>
<reference evidence="6 7" key="1">
    <citation type="submission" date="2019-08" db="EMBL/GenBank/DDBJ databases">
        <title>In-depth cultivation of the pig gut microbiome towards novel bacterial diversity and tailored functional studies.</title>
        <authorList>
            <person name="Wylensek D."/>
            <person name="Hitch T.C.A."/>
            <person name="Clavel T."/>
        </authorList>
    </citation>
    <scope>NUCLEOTIDE SEQUENCE [LARGE SCALE GENOMIC DNA]</scope>
    <source>
        <strain evidence="6 7">Med78-601-WT-4W-RMD-3</strain>
    </source>
</reference>
<dbReference type="InterPro" id="IPR024185">
    <property type="entry name" value="FTHF_cligase-like_sf"/>
</dbReference>
<dbReference type="Gene3D" id="3.40.50.10420">
    <property type="entry name" value="NagB/RpiA/CoA transferase-like"/>
    <property type="match status" value="1"/>
</dbReference>
<dbReference type="InterPro" id="IPR002698">
    <property type="entry name" value="FTHF_cligase"/>
</dbReference>
<dbReference type="OrthoDB" id="9801938at2"/>
<name>A0A844FF26_9FIRM</name>
<evidence type="ECO:0000256" key="2">
    <source>
        <dbReference type="ARBA" id="ARBA00022741"/>
    </source>
</evidence>
<dbReference type="SUPFAM" id="SSF100950">
    <property type="entry name" value="NagB/RpiA/CoA transferase-like"/>
    <property type="match status" value="1"/>
</dbReference>
<dbReference type="GO" id="GO:0009396">
    <property type="term" value="P:folic acid-containing compound biosynthetic process"/>
    <property type="evidence" value="ECO:0007669"/>
    <property type="project" value="TreeGrafter"/>
</dbReference>
<comment type="caution">
    <text evidence="6">The sequence shown here is derived from an EMBL/GenBank/DDBJ whole genome shotgun (WGS) entry which is preliminary data.</text>
</comment>
<comment type="cofactor">
    <cofactor evidence="5">
        <name>Mg(2+)</name>
        <dbReference type="ChEBI" id="CHEBI:18420"/>
    </cofactor>
</comment>
<keyword evidence="6" id="KW-0436">Ligase</keyword>
<dbReference type="AlphaFoldDB" id="A0A844FF26"/>
<keyword evidence="2 4" id="KW-0547">Nucleotide-binding</keyword>
<feature type="binding site" evidence="4">
    <location>
        <begin position="134"/>
        <end position="142"/>
    </location>
    <ligand>
        <name>ATP</name>
        <dbReference type="ChEBI" id="CHEBI:30616"/>
    </ligand>
</feature>
<dbReference type="NCBIfam" id="TIGR02727">
    <property type="entry name" value="MTHFS_bact"/>
    <property type="match status" value="1"/>
</dbReference>
<dbReference type="EMBL" id="VULR01000002">
    <property type="protein sequence ID" value="MSS42526.1"/>
    <property type="molecule type" value="Genomic_DNA"/>
</dbReference>
<evidence type="ECO:0000313" key="6">
    <source>
        <dbReference type="EMBL" id="MSS42526.1"/>
    </source>
</evidence>
<organism evidence="6 7">
    <name type="scientific">Anaerosalibacter bizertensis</name>
    <dbReference type="NCBI Taxonomy" id="932217"/>
    <lineage>
        <taxon>Bacteria</taxon>
        <taxon>Bacillati</taxon>
        <taxon>Bacillota</taxon>
        <taxon>Tissierellia</taxon>
        <taxon>Tissierellales</taxon>
        <taxon>Sporanaerobacteraceae</taxon>
        <taxon>Anaerosalibacter</taxon>
    </lineage>
</organism>
<comment type="catalytic activity">
    <reaction evidence="5">
        <text>(6S)-5-formyl-5,6,7,8-tetrahydrofolate + ATP = (6R)-5,10-methenyltetrahydrofolate + ADP + phosphate</text>
        <dbReference type="Rhea" id="RHEA:10488"/>
        <dbReference type="ChEBI" id="CHEBI:30616"/>
        <dbReference type="ChEBI" id="CHEBI:43474"/>
        <dbReference type="ChEBI" id="CHEBI:57455"/>
        <dbReference type="ChEBI" id="CHEBI:57457"/>
        <dbReference type="ChEBI" id="CHEBI:456216"/>
        <dbReference type="EC" id="6.3.3.2"/>
    </reaction>
</comment>
<feature type="binding site" evidence="4">
    <location>
        <position position="49"/>
    </location>
    <ligand>
        <name>substrate</name>
    </ligand>
</feature>
<dbReference type="Proteomes" id="UP000462760">
    <property type="component" value="Unassembled WGS sequence"/>
</dbReference>
<dbReference type="PANTHER" id="PTHR23407:SF1">
    <property type="entry name" value="5-FORMYLTETRAHYDROFOLATE CYCLO-LIGASE"/>
    <property type="match status" value="1"/>
</dbReference>
<keyword evidence="3 4" id="KW-0067">ATP-binding</keyword>
<dbReference type="GO" id="GO:0035999">
    <property type="term" value="P:tetrahydrofolate interconversion"/>
    <property type="evidence" value="ECO:0007669"/>
    <property type="project" value="TreeGrafter"/>
</dbReference>
<evidence type="ECO:0000256" key="3">
    <source>
        <dbReference type="ARBA" id="ARBA00022840"/>
    </source>
</evidence>
<evidence type="ECO:0000256" key="1">
    <source>
        <dbReference type="ARBA" id="ARBA00010638"/>
    </source>
</evidence>